<dbReference type="Proteomes" id="UP000197153">
    <property type="component" value="Chromosome 1"/>
</dbReference>
<organism evidence="2 3">
    <name type="scientific">Nitrospirillum viridazoti CBAmc</name>
    <dbReference type="NCBI Taxonomy" id="1441467"/>
    <lineage>
        <taxon>Bacteria</taxon>
        <taxon>Pseudomonadati</taxon>
        <taxon>Pseudomonadota</taxon>
        <taxon>Alphaproteobacteria</taxon>
        <taxon>Rhodospirillales</taxon>
        <taxon>Azospirillaceae</taxon>
        <taxon>Nitrospirillum</taxon>
        <taxon>Nitrospirillum viridazoti</taxon>
    </lineage>
</organism>
<accession>A0A248JNZ1</accession>
<evidence type="ECO:0000313" key="3">
    <source>
        <dbReference type="Proteomes" id="UP000197153"/>
    </source>
</evidence>
<evidence type="ECO:0000256" key="1">
    <source>
        <dbReference type="SAM" id="MobiDB-lite"/>
    </source>
</evidence>
<reference evidence="2 3" key="1">
    <citation type="submission" date="2017-06" db="EMBL/GenBank/DDBJ databases">
        <title>Complete genome sequence of Nitrospirillum amazonense strain CBAmC, an endophytic nitrogen-fixing and plant growth-promoting bacterium, isolated from sugarcane.</title>
        <authorList>
            <person name="Schwab S."/>
            <person name="dos Santos Teixeira K.R."/>
            <person name="Simoes Araujo J.L."/>
            <person name="Soares Vidal M."/>
            <person name="Borges de Freitas H.R."/>
            <person name="Rivello Crivelaro A.L."/>
            <person name="Bueno de Camargo Nunes A."/>
            <person name="dos Santos C.M."/>
            <person name="Palmeira da Silva Rosa D."/>
            <person name="da Silva Padilha D."/>
            <person name="da Silva E."/>
            <person name="Araujo Terra L."/>
            <person name="Soares Mendes V."/>
            <person name="Farinelli L."/>
            <person name="Magalhaes Cruz L."/>
            <person name="Baldani J.I."/>
        </authorList>
    </citation>
    <scope>NUCLEOTIDE SEQUENCE [LARGE SCALE GENOMIC DNA]</scope>
    <source>
        <strain evidence="2 3">CBAmC</strain>
    </source>
</reference>
<feature type="region of interest" description="Disordered" evidence="1">
    <location>
        <begin position="1"/>
        <end position="26"/>
    </location>
</feature>
<dbReference type="Pfam" id="PF10649">
    <property type="entry name" value="DUF2478"/>
    <property type="match status" value="1"/>
</dbReference>
<keyword evidence="2" id="KW-0547">Nucleotide-binding</keyword>
<dbReference type="AlphaFoldDB" id="A0A248JNZ1"/>
<keyword evidence="3" id="KW-1185">Reference proteome</keyword>
<dbReference type="EMBL" id="CP022110">
    <property type="protein sequence ID" value="ASG20329.1"/>
    <property type="molecule type" value="Genomic_DNA"/>
</dbReference>
<dbReference type="InterPro" id="IPR018912">
    <property type="entry name" value="DUF2478"/>
</dbReference>
<proteinExistence type="predicted"/>
<dbReference type="GO" id="GO:0005524">
    <property type="term" value="F:ATP binding"/>
    <property type="evidence" value="ECO:0007669"/>
    <property type="project" value="UniProtKB-KW"/>
</dbReference>
<name>A0A248JNZ1_9PROT</name>
<sequence>MACGVQGPLDLAATPETRPPDRRSPMPDSVAYTDNLLNLAAVIYQPEDDVDTLLADFALGLRDRGCRVGGIVQRNHKGDCGPVKLMEVMDLNTGRVIPICQNLGPGSVACRLDTGGLADAALAVAQAVADRVELVLVNKFGKTEAEGRGLRGEIAAAIDAGLPVLTAVPWRFYEAWMAFTGGYGTTLVCDTGVITTWWEDWARRADWRRAN</sequence>
<protein>
    <submittedName>
        <fullName evidence="2">Molybdenum ABC transporter ATP-binding protein</fullName>
    </submittedName>
</protein>
<keyword evidence="2" id="KW-0067">ATP-binding</keyword>
<dbReference type="KEGG" id="nao:Y958_05460"/>
<gene>
    <name evidence="2" type="ORF">Y958_05460</name>
</gene>
<evidence type="ECO:0000313" key="2">
    <source>
        <dbReference type="EMBL" id="ASG20329.1"/>
    </source>
</evidence>